<evidence type="ECO:0000256" key="6">
    <source>
        <dbReference type="ARBA" id="ARBA00022917"/>
    </source>
</evidence>
<dbReference type="GO" id="GO:0004822">
    <property type="term" value="F:isoleucine-tRNA ligase activity"/>
    <property type="evidence" value="ECO:0007669"/>
    <property type="project" value="UniProtKB-UniRule"/>
</dbReference>
<dbReference type="InterPro" id="IPR001412">
    <property type="entry name" value="aa-tRNA-synth_I_CS"/>
</dbReference>
<dbReference type="GO" id="GO:0006428">
    <property type="term" value="P:isoleucyl-tRNA aminoacylation"/>
    <property type="evidence" value="ECO:0007669"/>
    <property type="project" value="UniProtKB-UniRule"/>
</dbReference>
<comment type="subcellular location">
    <subcellularLocation>
        <location evidence="10">Cytoplasm</location>
    </subcellularLocation>
</comment>
<comment type="catalytic activity">
    <reaction evidence="9 10">
        <text>tRNA(Ile) + L-isoleucine + ATP = L-isoleucyl-tRNA(Ile) + AMP + diphosphate</text>
        <dbReference type="Rhea" id="RHEA:11060"/>
        <dbReference type="Rhea" id="RHEA-COMP:9666"/>
        <dbReference type="Rhea" id="RHEA-COMP:9695"/>
        <dbReference type="ChEBI" id="CHEBI:30616"/>
        <dbReference type="ChEBI" id="CHEBI:33019"/>
        <dbReference type="ChEBI" id="CHEBI:58045"/>
        <dbReference type="ChEBI" id="CHEBI:78442"/>
        <dbReference type="ChEBI" id="CHEBI:78528"/>
        <dbReference type="ChEBI" id="CHEBI:456215"/>
        <dbReference type="EC" id="6.1.1.5"/>
    </reaction>
</comment>
<proteinExistence type="inferred from homology"/>
<dbReference type="InterPro" id="IPR009008">
    <property type="entry name" value="Val/Leu/Ile-tRNA-synth_edit"/>
</dbReference>
<dbReference type="EMBL" id="ALSF01000083">
    <property type="protein sequence ID" value="EPU38089.1"/>
    <property type="molecule type" value="Genomic_DNA"/>
</dbReference>
<evidence type="ECO:0000259" key="12">
    <source>
        <dbReference type="Pfam" id="PF08264"/>
    </source>
</evidence>
<dbReference type="RefSeq" id="WP_000768159.1">
    <property type="nucleotide sequence ID" value="NZ_ALSF01000083.1"/>
</dbReference>
<dbReference type="PANTHER" id="PTHR42765">
    <property type="entry name" value="SOLEUCYL-TRNA SYNTHETASE"/>
    <property type="match status" value="1"/>
</dbReference>
<gene>
    <name evidence="10 13" type="primary">ileS</name>
    <name evidence="13" type="ORF">SAG0164_00920</name>
</gene>
<dbReference type="InterPro" id="IPR023585">
    <property type="entry name" value="Ile-tRNA-ligase_type1"/>
</dbReference>
<dbReference type="Gene3D" id="1.10.730.20">
    <property type="match status" value="1"/>
</dbReference>
<dbReference type="EC" id="6.1.1.5" evidence="10"/>
<dbReference type="InterPro" id="IPR002301">
    <property type="entry name" value="Ile-tRNA-ligase"/>
</dbReference>
<feature type="binding site" evidence="10">
    <location>
        <position position="598"/>
    </location>
    <ligand>
        <name>ATP</name>
        <dbReference type="ChEBI" id="CHEBI:30616"/>
    </ligand>
</feature>
<dbReference type="NCBIfam" id="TIGR00392">
    <property type="entry name" value="ileS"/>
    <property type="match status" value="1"/>
</dbReference>
<keyword evidence="3 10" id="KW-0436">Ligase</keyword>
<feature type="short sequence motif" description="'HIGH' region" evidence="10">
    <location>
        <begin position="57"/>
        <end position="67"/>
    </location>
</feature>
<evidence type="ECO:0000256" key="7">
    <source>
        <dbReference type="ARBA" id="ARBA00023146"/>
    </source>
</evidence>
<keyword evidence="4 10" id="KW-0547">Nucleotide-binding</keyword>
<sequence length="930" mass="104939">MKLKETLNLGQTAFPMRAGLPNKEPQWQEAWDQADIYKKRQALNEGKPAFHLHDGPPYANGNIHVGHALNKISKDIIVRSKSMSGFRAPYVPGWDTHGLPIEQVLAKKGVKRKEMDLAEYLEMCRDYALSQVDKQRDDFKRLGVSADWENPYITLTPDYEADQVRVFGAMADKGYIYRGAKPVYWSWSSESALAEAEIEYHDIDSTSLYYANKVKDGKGILDTDTYIVVWTTTPFTVTASRGLTVGPDMEYVVVAPVGSERKYLLAEVLVDSLAAKFGWENFEIVTHHTGKELNHIVTEHPWDTEVEELVILGDHVTTDSGTGIVHTAPSFGEDDYNVGIANGLDVVVTVDSRGLMMENAGPDFEGQFYDKVTPLVKEKLGDLLLASEVINHSYPFDWRTKKPIIWRAVPQWFASVSKFRQEILDEIEKTNFQPEWGKKRLYNMIRDRGDWVISRQRAWGVPLPIFYAEDGTAIMTKEVTDHVADLFAEYGSIVWWQRDAKDLLPAGYTHPGSPNGLFEKETDIMDVWFDSGSSWNGVMNARENLSYPADLYLEGSDQYRGWFNSSLITSVAVNGHAPYKAVLSQGFVLDGKGEKMSKSLGNTILPSDVEKQFGAEILRLWVTSVDSSNDVRISMDILKQTSEIYRKIRNTLRFLIANTSDFNPKQDAVAYENLGAVDRYMTIKFNQVVDTINKAYAAYDFMAIYKAVVNFVTVDLSAFYLDFAKDVVYIEAANSPERRRMQTVFYDILVKLTKLLTPILPHTAEEIWSYLEHEEEEFVQLAEMPVAQTFSGQEEILEEWSAFMTLRTQAQKALEEARNAKVIGKSLEAHLTIYASQEVKTLLTALNSDIALLMIVSQLTIADEADKPADSVSFEGVAFTVEHAEGEVCERSRRIDPTTRMRSYGVAVCDASAAIIEQYYPEAVAQGFEA</sequence>
<dbReference type="Pfam" id="PF08264">
    <property type="entry name" value="Anticodon_1"/>
    <property type="match status" value="1"/>
</dbReference>
<dbReference type="Pfam" id="PF00133">
    <property type="entry name" value="tRNA-synt_1"/>
    <property type="match status" value="1"/>
</dbReference>
<feature type="domain" description="Methionyl/Valyl/Leucyl/Isoleucyl-tRNA synthetase anticodon-binding" evidence="12">
    <location>
        <begin position="678"/>
        <end position="832"/>
    </location>
</feature>
<comment type="similarity">
    <text evidence="1 10">Belongs to the class-I aminoacyl-tRNA synthetase family. IleS type 1 subfamily.</text>
</comment>
<comment type="function">
    <text evidence="8 10">Catalyzes the attachment of isoleucine to tRNA(Ile). As IleRS can inadvertently accommodate and process structurally similar amino acids such as valine, to avoid such errors it has two additional distinct tRNA(Ile)-dependent editing activities. One activity is designated as 'pretransfer' editing and involves the hydrolysis of activated Val-AMP. The other activity is designated 'posttransfer' editing and involves deacylation of mischarged Val-tRNA(Ile).</text>
</comment>
<dbReference type="Proteomes" id="UP000015176">
    <property type="component" value="Unassembled WGS sequence"/>
</dbReference>
<evidence type="ECO:0000256" key="5">
    <source>
        <dbReference type="ARBA" id="ARBA00022840"/>
    </source>
</evidence>
<evidence type="ECO:0000256" key="4">
    <source>
        <dbReference type="ARBA" id="ARBA00022741"/>
    </source>
</evidence>
<feature type="short sequence motif" description="'KMSKS' region" evidence="10">
    <location>
        <begin position="595"/>
        <end position="599"/>
    </location>
</feature>
<dbReference type="Gene3D" id="3.40.50.620">
    <property type="entry name" value="HUPs"/>
    <property type="match status" value="2"/>
</dbReference>
<comment type="caution">
    <text evidence="10">Lacks conserved residue(s) required for the propagation of feature annotation.</text>
</comment>
<keyword evidence="7 10" id="KW-0030">Aminoacyl-tRNA synthetase</keyword>
<keyword evidence="2 10" id="KW-0963">Cytoplasm</keyword>
<dbReference type="PROSITE" id="PS00178">
    <property type="entry name" value="AA_TRNA_LIGASE_I"/>
    <property type="match status" value="1"/>
</dbReference>
<comment type="subunit">
    <text evidence="10">Monomer.</text>
</comment>
<keyword evidence="6 10" id="KW-0648">Protein biosynthesis</keyword>
<reference evidence="13 14" key="1">
    <citation type="submission" date="2012-07" db="EMBL/GenBank/DDBJ databases">
        <authorList>
            <person name="Moroni P."/>
            <person name="Richards V.P."/>
            <person name="Durkin S.A.S."/>
            <person name="Kim M."/>
            <person name="Pavinski Bitar P.D."/>
            <person name="Stanhope M.J."/>
            <person name="Town C.D."/>
            <person name="Zadoks R.N."/>
            <person name="Venter J.C."/>
        </authorList>
    </citation>
    <scope>NUCLEOTIDE SEQUENCE [LARGE SCALE GENOMIC DNA]</scope>
    <source>
        <strain evidence="13 14">MRI Z1-216</strain>
    </source>
</reference>
<evidence type="ECO:0000256" key="10">
    <source>
        <dbReference type="HAMAP-Rule" id="MF_02002"/>
    </source>
</evidence>
<dbReference type="InterPro" id="IPR013155">
    <property type="entry name" value="M/V/L/I-tRNA-synth_anticd-bd"/>
</dbReference>
<organism evidence="13 14">
    <name type="scientific">Streptococcus agalactiae MRI Z1-216</name>
    <dbReference type="NCBI Taxonomy" id="1154879"/>
    <lineage>
        <taxon>Bacteria</taxon>
        <taxon>Bacillati</taxon>
        <taxon>Bacillota</taxon>
        <taxon>Bacilli</taxon>
        <taxon>Lactobacillales</taxon>
        <taxon>Streptococcaceae</taxon>
        <taxon>Streptococcus</taxon>
    </lineage>
</organism>
<dbReference type="InterPro" id="IPR002300">
    <property type="entry name" value="aa-tRNA-synth_Ia"/>
</dbReference>
<protein>
    <recommendedName>
        <fullName evidence="10">Isoleucine--tRNA ligase</fullName>
        <ecNumber evidence="10">6.1.1.5</ecNumber>
    </recommendedName>
    <alternativeName>
        <fullName evidence="10">Isoleucyl-tRNA synthetase</fullName>
        <shortName evidence="10">IleRS</shortName>
    </alternativeName>
</protein>
<feature type="domain" description="Aminoacyl-tRNA synthetase class Ia" evidence="11">
    <location>
        <begin position="26"/>
        <end position="634"/>
    </location>
</feature>
<dbReference type="CDD" id="cd07960">
    <property type="entry name" value="Anticodon_Ia_Ile_BEm"/>
    <property type="match status" value="1"/>
</dbReference>
<dbReference type="GO" id="GO:0000049">
    <property type="term" value="F:tRNA binding"/>
    <property type="evidence" value="ECO:0007669"/>
    <property type="project" value="InterPro"/>
</dbReference>
<evidence type="ECO:0000256" key="1">
    <source>
        <dbReference type="ARBA" id="ARBA00006887"/>
    </source>
</evidence>
<dbReference type="GO" id="GO:0002161">
    <property type="term" value="F:aminoacyl-tRNA deacylase activity"/>
    <property type="evidence" value="ECO:0007669"/>
    <property type="project" value="InterPro"/>
</dbReference>
<name>A0AAD2WU09_STRAG</name>
<comment type="domain">
    <text evidence="10">IleRS has two distinct active sites: one for aminoacylation and one for editing. The misactivated valine is translocated from the active site to the editing site, which sterically excludes the correctly activated isoleucine. The single editing site contains two valyl binding pockets, one specific for each substrate (Val-AMP or Val-tRNA(Ile)).</text>
</comment>
<dbReference type="HAMAP" id="MF_02002">
    <property type="entry name" value="Ile_tRNA_synth_type1"/>
    <property type="match status" value="1"/>
</dbReference>
<dbReference type="SUPFAM" id="SSF52374">
    <property type="entry name" value="Nucleotidylyl transferase"/>
    <property type="match status" value="1"/>
</dbReference>
<evidence type="ECO:0000256" key="3">
    <source>
        <dbReference type="ARBA" id="ARBA00022598"/>
    </source>
</evidence>
<dbReference type="InterPro" id="IPR033708">
    <property type="entry name" value="Anticodon_Ile_BEm"/>
</dbReference>
<dbReference type="InterPro" id="IPR050081">
    <property type="entry name" value="Ile-tRNA_ligase"/>
</dbReference>
<dbReference type="InterPro" id="IPR009080">
    <property type="entry name" value="tRNAsynth_Ia_anticodon-bd"/>
</dbReference>
<dbReference type="GO" id="GO:0005829">
    <property type="term" value="C:cytosol"/>
    <property type="evidence" value="ECO:0007669"/>
    <property type="project" value="TreeGrafter"/>
</dbReference>
<dbReference type="PRINTS" id="PR00984">
    <property type="entry name" value="TRNASYNTHILE"/>
</dbReference>
<comment type="caution">
    <text evidence="13">The sequence shown here is derived from an EMBL/GenBank/DDBJ whole genome shotgun (WGS) entry which is preliminary data.</text>
</comment>
<evidence type="ECO:0000259" key="11">
    <source>
        <dbReference type="Pfam" id="PF00133"/>
    </source>
</evidence>
<dbReference type="FunFam" id="1.10.730.20:FF:000001">
    <property type="entry name" value="Isoleucine--tRNA ligase"/>
    <property type="match status" value="1"/>
</dbReference>
<evidence type="ECO:0000256" key="2">
    <source>
        <dbReference type="ARBA" id="ARBA00022490"/>
    </source>
</evidence>
<dbReference type="FunFam" id="3.40.50.620:FF:000092">
    <property type="entry name" value="Isoleucine--tRNA ligase"/>
    <property type="match status" value="1"/>
</dbReference>
<dbReference type="CDD" id="cd00818">
    <property type="entry name" value="IleRS_core"/>
    <property type="match status" value="1"/>
</dbReference>
<dbReference type="GO" id="GO:0005524">
    <property type="term" value="F:ATP binding"/>
    <property type="evidence" value="ECO:0007669"/>
    <property type="project" value="UniProtKB-UniRule"/>
</dbReference>
<dbReference type="PANTHER" id="PTHR42765:SF1">
    <property type="entry name" value="ISOLEUCINE--TRNA LIGASE, MITOCHONDRIAL"/>
    <property type="match status" value="1"/>
</dbReference>
<evidence type="ECO:0000256" key="8">
    <source>
        <dbReference type="ARBA" id="ARBA00025217"/>
    </source>
</evidence>
<dbReference type="SUPFAM" id="SSF47323">
    <property type="entry name" value="Anticodon-binding domain of a subclass of class I aminoacyl-tRNA synthetases"/>
    <property type="match status" value="1"/>
</dbReference>
<dbReference type="Gene3D" id="1.10.10.830">
    <property type="entry name" value="Ile-tRNA synthetase CP2 domain-like"/>
    <property type="match status" value="1"/>
</dbReference>
<evidence type="ECO:0000256" key="9">
    <source>
        <dbReference type="ARBA" id="ARBA00048359"/>
    </source>
</evidence>
<evidence type="ECO:0000313" key="14">
    <source>
        <dbReference type="Proteomes" id="UP000015176"/>
    </source>
</evidence>
<dbReference type="FunFam" id="3.90.740.10:FF:000006">
    <property type="entry name" value="Isoleucine--tRNA ligase"/>
    <property type="match status" value="1"/>
</dbReference>
<dbReference type="AlphaFoldDB" id="A0AAD2WU09"/>
<dbReference type="InterPro" id="IPR014729">
    <property type="entry name" value="Rossmann-like_a/b/a_fold"/>
</dbReference>
<accession>A0AAD2WU09</accession>
<keyword evidence="5 10" id="KW-0067">ATP-binding</keyword>
<dbReference type="FunFam" id="1.10.10.830:FF:000001">
    <property type="entry name" value="Isoleucine--tRNA ligase"/>
    <property type="match status" value="1"/>
</dbReference>
<feature type="binding site" evidence="10">
    <location>
        <position position="554"/>
    </location>
    <ligand>
        <name>L-isoleucyl-5'-AMP</name>
        <dbReference type="ChEBI" id="CHEBI:178002"/>
    </ligand>
</feature>
<evidence type="ECO:0000313" key="13">
    <source>
        <dbReference type="EMBL" id="EPU38089.1"/>
    </source>
</evidence>
<dbReference type="SUPFAM" id="SSF50677">
    <property type="entry name" value="ValRS/IleRS/LeuRS editing domain"/>
    <property type="match status" value="1"/>
</dbReference>